<evidence type="ECO:0000313" key="4">
    <source>
        <dbReference type="Proteomes" id="UP000032582"/>
    </source>
</evidence>
<dbReference type="InterPro" id="IPR050202">
    <property type="entry name" value="Cyt/Deoxycyt_deaminase"/>
</dbReference>
<gene>
    <name evidence="3" type="ORF">UA45_04995</name>
</gene>
<accession>A0A0D8L9Y7</accession>
<dbReference type="CDD" id="cd01283">
    <property type="entry name" value="cytidine_deaminase"/>
    <property type="match status" value="1"/>
</dbReference>
<dbReference type="GO" id="GO:0004126">
    <property type="term" value="F:cytidine deaminase activity"/>
    <property type="evidence" value="ECO:0007669"/>
    <property type="project" value="UniProtKB-ARBA"/>
</dbReference>
<protein>
    <recommendedName>
        <fullName evidence="2">CMP/dCMP-type deaminase domain-containing protein</fullName>
    </recommendedName>
</protein>
<reference evidence="3 4" key="1">
    <citation type="submission" date="2015-02" db="EMBL/GenBank/DDBJ databases">
        <title>Whole genome shotgun sequencing of cultured foodborne pathogen.</title>
        <authorList>
            <person name="Timme R."/>
            <person name="Allard M.W."/>
            <person name="Strain E."/>
            <person name="Evans P.S."/>
            <person name="Brown E."/>
        </authorList>
    </citation>
    <scope>NUCLEOTIDE SEQUENCE [LARGE SCALE GENOMIC DNA]</scope>
    <source>
        <strain evidence="3 4">GCSL-TSO-24</strain>
    </source>
</reference>
<organism evidence="3 4">
    <name type="scientific">Morganella morganii</name>
    <name type="common">Proteus morganii</name>
    <dbReference type="NCBI Taxonomy" id="582"/>
    <lineage>
        <taxon>Bacteria</taxon>
        <taxon>Pseudomonadati</taxon>
        <taxon>Pseudomonadota</taxon>
        <taxon>Gammaproteobacteria</taxon>
        <taxon>Enterobacterales</taxon>
        <taxon>Morganellaceae</taxon>
        <taxon>Morganella</taxon>
    </lineage>
</organism>
<dbReference type="SUPFAM" id="SSF53927">
    <property type="entry name" value="Cytidine deaminase-like"/>
    <property type="match status" value="1"/>
</dbReference>
<name>A0A0D8L9Y7_MORMO</name>
<dbReference type="AlphaFoldDB" id="A0A0D8L9Y7"/>
<sequence>MPFIASKKAVSGNVGSVLVTPDGKVYKGVSVNTPCSLGFCGEHAAVAALMADRKAVIHSIISVDDGGEVIPPCGRCRQLLLFLHEHNQNTKIYINNNGGFVSLSELMPYSKGA</sequence>
<evidence type="ECO:0000313" key="3">
    <source>
        <dbReference type="EMBL" id="KJF78594.1"/>
    </source>
</evidence>
<evidence type="ECO:0000256" key="1">
    <source>
        <dbReference type="ARBA" id="ARBA00006576"/>
    </source>
</evidence>
<dbReference type="InterPro" id="IPR016193">
    <property type="entry name" value="Cytidine_deaminase-like"/>
</dbReference>
<dbReference type="Gene3D" id="3.40.140.10">
    <property type="entry name" value="Cytidine Deaminase, domain 2"/>
    <property type="match status" value="1"/>
</dbReference>
<dbReference type="GO" id="GO:0005829">
    <property type="term" value="C:cytosol"/>
    <property type="evidence" value="ECO:0007669"/>
    <property type="project" value="TreeGrafter"/>
</dbReference>
<dbReference type="GO" id="GO:0055086">
    <property type="term" value="P:nucleobase-containing small molecule metabolic process"/>
    <property type="evidence" value="ECO:0007669"/>
    <property type="project" value="UniProtKB-ARBA"/>
</dbReference>
<feature type="domain" description="CMP/dCMP-type deaminase" evidence="2">
    <location>
        <begin position="1"/>
        <end position="103"/>
    </location>
</feature>
<proteinExistence type="inferred from homology"/>
<dbReference type="GO" id="GO:0008270">
    <property type="term" value="F:zinc ion binding"/>
    <property type="evidence" value="ECO:0007669"/>
    <property type="project" value="TreeGrafter"/>
</dbReference>
<dbReference type="PROSITE" id="PS51747">
    <property type="entry name" value="CYT_DCMP_DEAMINASES_2"/>
    <property type="match status" value="1"/>
</dbReference>
<dbReference type="InterPro" id="IPR002125">
    <property type="entry name" value="CMP_dCMP_dom"/>
</dbReference>
<evidence type="ECO:0000259" key="2">
    <source>
        <dbReference type="PROSITE" id="PS51747"/>
    </source>
</evidence>
<dbReference type="PANTHER" id="PTHR11644:SF2">
    <property type="entry name" value="CYTIDINE DEAMINASE"/>
    <property type="match status" value="1"/>
</dbReference>
<dbReference type="EMBL" id="JZSH01000035">
    <property type="protein sequence ID" value="KJF78594.1"/>
    <property type="molecule type" value="Genomic_DNA"/>
</dbReference>
<dbReference type="GO" id="GO:0072527">
    <property type="term" value="P:pyrimidine-containing compound metabolic process"/>
    <property type="evidence" value="ECO:0007669"/>
    <property type="project" value="UniProtKB-ARBA"/>
</dbReference>
<comment type="caution">
    <text evidence="3">The sequence shown here is derived from an EMBL/GenBank/DDBJ whole genome shotgun (WGS) entry which is preliminary data.</text>
</comment>
<dbReference type="PATRIC" id="fig|582.24.peg.1519"/>
<dbReference type="PANTHER" id="PTHR11644">
    <property type="entry name" value="CYTIDINE DEAMINASE"/>
    <property type="match status" value="1"/>
</dbReference>
<comment type="similarity">
    <text evidence="1">Belongs to the cytidine and deoxycytidylate deaminase family.</text>
</comment>
<dbReference type="Proteomes" id="UP000032582">
    <property type="component" value="Unassembled WGS sequence"/>
</dbReference>